<dbReference type="HOGENOM" id="CLU_3037998_0_0_1"/>
<proteinExistence type="predicted"/>
<protein>
    <submittedName>
        <fullName evidence="1">Uncharacterized protein</fullName>
    </submittedName>
</protein>
<keyword evidence="2" id="KW-1185">Reference proteome</keyword>
<reference evidence="1 2" key="1">
    <citation type="submission" date="2014-04" db="EMBL/GenBank/DDBJ databases">
        <authorList>
            <consortium name="DOE Joint Genome Institute"/>
            <person name="Kuo A."/>
            <person name="Martino E."/>
            <person name="Perotto S."/>
            <person name="Kohler A."/>
            <person name="Nagy L.G."/>
            <person name="Floudas D."/>
            <person name="Copeland A."/>
            <person name="Barry K.W."/>
            <person name="Cichocki N."/>
            <person name="Veneault-Fourrey C."/>
            <person name="LaButti K."/>
            <person name="Lindquist E.A."/>
            <person name="Lipzen A."/>
            <person name="Lundell T."/>
            <person name="Morin E."/>
            <person name="Murat C."/>
            <person name="Sun H."/>
            <person name="Tunlid A."/>
            <person name="Henrissat B."/>
            <person name="Grigoriev I.V."/>
            <person name="Hibbett D.S."/>
            <person name="Martin F."/>
            <person name="Nordberg H.P."/>
            <person name="Cantor M.N."/>
            <person name="Hua S.X."/>
        </authorList>
    </citation>
    <scope>NUCLEOTIDE SEQUENCE [LARGE SCALE GENOMIC DNA]</scope>
    <source>
        <strain evidence="1 2">Zn</strain>
    </source>
</reference>
<evidence type="ECO:0000313" key="2">
    <source>
        <dbReference type="Proteomes" id="UP000054321"/>
    </source>
</evidence>
<organism evidence="1 2">
    <name type="scientific">Oidiodendron maius (strain Zn)</name>
    <dbReference type="NCBI Taxonomy" id="913774"/>
    <lineage>
        <taxon>Eukaryota</taxon>
        <taxon>Fungi</taxon>
        <taxon>Dikarya</taxon>
        <taxon>Ascomycota</taxon>
        <taxon>Pezizomycotina</taxon>
        <taxon>Leotiomycetes</taxon>
        <taxon>Leotiomycetes incertae sedis</taxon>
        <taxon>Myxotrichaceae</taxon>
        <taxon>Oidiodendron</taxon>
    </lineage>
</organism>
<accession>A0A0C3D2T9</accession>
<name>A0A0C3D2T9_OIDMZ</name>
<gene>
    <name evidence="1" type="ORF">OIDMADRAFT_16884</name>
</gene>
<evidence type="ECO:0000313" key="1">
    <source>
        <dbReference type="EMBL" id="KIN05579.1"/>
    </source>
</evidence>
<dbReference type="InParanoid" id="A0A0C3D2T9"/>
<dbReference type="AlphaFoldDB" id="A0A0C3D2T9"/>
<dbReference type="Proteomes" id="UP000054321">
    <property type="component" value="Unassembled WGS sequence"/>
</dbReference>
<dbReference type="EMBL" id="KN832871">
    <property type="protein sequence ID" value="KIN05579.1"/>
    <property type="molecule type" value="Genomic_DNA"/>
</dbReference>
<reference evidence="2" key="2">
    <citation type="submission" date="2015-01" db="EMBL/GenBank/DDBJ databases">
        <title>Evolutionary Origins and Diversification of the Mycorrhizal Mutualists.</title>
        <authorList>
            <consortium name="DOE Joint Genome Institute"/>
            <consortium name="Mycorrhizal Genomics Consortium"/>
            <person name="Kohler A."/>
            <person name="Kuo A."/>
            <person name="Nagy L.G."/>
            <person name="Floudas D."/>
            <person name="Copeland A."/>
            <person name="Barry K.W."/>
            <person name="Cichocki N."/>
            <person name="Veneault-Fourrey C."/>
            <person name="LaButti K."/>
            <person name="Lindquist E.A."/>
            <person name="Lipzen A."/>
            <person name="Lundell T."/>
            <person name="Morin E."/>
            <person name="Murat C."/>
            <person name="Riley R."/>
            <person name="Ohm R."/>
            <person name="Sun H."/>
            <person name="Tunlid A."/>
            <person name="Henrissat B."/>
            <person name="Grigoriev I.V."/>
            <person name="Hibbett D.S."/>
            <person name="Martin F."/>
        </authorList>
    </citation>
    <scope>NUCLEOTIDE SEQUENCE [LARGE SCALE GENOMIC DNA]</scope>
    <source>
        <strain evidence="2">Zn</strain>
    </source>
</reference>
<sequence>MCQDYPIHLHECIKPAMLRRAEKSLNHNGSKMHPYIFMSHHNQRQYQKNPALSML</sequence>
<feature type="non-terminal residue" evidence="1">
    <location>
        <position position="55"/>
    </location>
</feature>